<evidence type="ECO:0000313" key="2">
    <source>
        <dbReference type="Proteomes" id="UP000828390"/>
    </source>
</evidence>
<proteinExistence type="predicted"/>
<reference evidence="1" key="2">
    <citation type="submission" date="2020-11" db="EMBL/GenBank/DDBJ databases">
        <authorList>
            <person name="McCartney M.A."/>
            <person name="Auch B."/>
            <person name="Kono T."/>
            <person name="Mallez S."/>
            <person name="Becker A."/>
            <person name="Gohl D.M."/>
            <person name="Silverstein K.A.T."/>
            <person name="Koren S."/>
            <person name="Bechman K.B."/>
            <person name="Herman A."/>
            <person name="Abrahante J.E."/>
            <person name="Garbe J."/>
        </authorList>
    </citation>
    <scope>NUCLEOTIDE SEQUENCE</scope>
    <source>
        <strain evidence="1">Duluth1</strain>
        <tissue evidence="1">Whole animal</tissue>
    </source>
</reference>
<comment type="caution">
    <text evidence="1">The sequence shown here is derived from an EMBL/GenBank/DDBJ whole genome shotgun (WGS) entry which is preliminary data.</text>
</comment>
<protein>
    <submittedName>
        <fullName evidence="1">Uncharacterized protein</fullName>
    </submittedName>
</protein>
<name>A0A9D4G9J2_DREPO</name>
<gene>
    <name evidence="1" type="ORF">DPMN_141472</name>
</gene>
<organism evidence="1 2">
    <name type="scientific">Dreissena polymorpha</name>
    <name type="common">Zebra mussel</name>
    <name type="synonym">Mytilus polymorpha</name>
    <dbReference type="NCBI Taxonomy" id="45954"/>
    <lineage>
        <taxon>Eukaryota</taxon>
        <taxon>Metazoa</taxon>
        <taxon>Spiralia</taxon>
        <taxon>Lophotrochozoa</taxon>
        <taxon>Mollusca</taxon>
        <taxon>Bivalvia</taxon>
        <taxon>Autobranchia</taxon>
        <taxon>Heteroconchia</taxon>
        <taxon>Euheterodonta</taxon>
        <taxon>Imparidentia</taxon>
        <taxon>Neoheterodontei</taxon>
        <taxon>Myida</taxon>
        <taxon>Dreissenoidea</taxon>
        <taxon>Dreissenidae</taxon>
        <taxon>Dreissena</taxon>
    </lineage>
</organism>
<accession>A0A9D4G9J2</accession>
<sequence>MGTHIFAEPLCIVLIEDRTPVPQGWLVCEVVRVQHHVNVGGRAWSGEILHNQENSYHE</sequence>
<evidence type="ECO:0000313" key="1">
    <source>
        <dbReference type="EMBL" id="KAH3813024.1"/>
    </source>
</evidence>
<keyword evidence="2" id="KW-1185">Reference proteome</keyword>
<reference evidence="1" key="1">
    <citation type="journal article" date="2019" name="bioRxiv">
        <title>The Genome of the Zebra Mussel, Dreissena polymorpha: A Resource for Invasive Species Research.</title>
        <authorList>
            <person name="McCartney M.A."/>
            <person name="Auch B."/>
            <person name="Kono T."/>
            <person name="Mallez S."/>
            <person name="Zhang Y."/>
            <person name="Obille A."/>
            <person name="Becker A."/>
            <person name="Abrahante J.E."/>
            <person name="Garbe J."/>
            <person name="Badalamenti J.P."/>
            <person name="Herman A."/>
            <person name="Mangelson H."/>
            <person name="Liachko I."/>
            <person name="Sullivan S."/>
            <person name="Sone E.D."/>
            <person name="Koren S."/>
            <person name="Silverstein K.A.T."/>
            <person name="Beckman K.B."/>
            <person name="Gohl D.M."/>
        </authorList>
    </citation>
    <scope>NUCLEOTIDE SEQUENCE</scope>
    <source>
        <strain evidence="1">Duluth1</strain>
        <tissue evidence="1">Whole animal</tissue>
    </source>
</reference>
<dbReference type="EMBL" id="JAIWYP010000006">
    <property type="protein sequence ID" value="KAH3813024.1"/>
    <property type="molecule type" value="Genomic_DNA"/>
</dbReference>
<dbReference type="Proteomes" id="UP000828390">
    <property type="component" value="Unassembled WGS sequence"/>
</dbReference>
<dbReference type="AlphaFoldDB" id="A0A9D4G9J2"/>